<dbReference type="Gene3D" id="3.40.50.1820">
    <property type="entry name" value="alpha/beta hydrolase"/>
    <property type="match status" value="1"/>
</dbReference>
<evidence type="ECO:0000259" key="3">
    <source>
        <dbReference type="Pfam" id="PF07859"/>
    </source>
</evidence>
<dbReference type="InterPro" id="IPR050300">
    <property type="entry name" value="GDXG_lipolytic_enzyme"/>
</dbReference>
<gene>
    <name evidence="4" type="primary">nlhH_5</name>
    <name evidence="4" type="ORF">PAP18089_02390</name>
</gene>
<dbReference type="InterPro" id="IPR029058">
    <property type="entry name" value="AB_hydrolase_fold"/>
</dbReference>
<feature type="region of interest" description="Disordered" evidence="2">
    <location>
        <begin position="310"/>
        <end position="354"/>
    </location>
</feature>
<keyword evidence="1 4" id="KW-0378">Hydrolase</keyword>
<evidence type="ECO:0000313" key="4">
    <source>
        <dbReference type="EMBL" id="VVG71413.1"/>
    </source>
</evidence>
<sequence>MRGVSLARTRSPMSTNAKPKSGRPVQTHHTEDGLRIEEVSIAGHVGPVTLRLYRPAGSAAGAAHEAAGEPGVVVPLEAHLPAVLYFHGGGFCNGSLDDGDVAARYLASHVPALVVSVGYSLAPEHPFPAAPEDAWCAARWLQRHARRYGASPRRLAVVGHDAGGNIAAALTMISRDRGEVAIAAQVLLAPLLDPSMTRLADGRTPSDIEASECARCYRAYLPHATQRLHPYAAPLESRRLAGLPPTLIASAEHDLLHVEAEKYAAELIAAGVPTQVTRHRSASHHGLAALPAALREVAAFLTRRLAPPRHRLYPVSPSDPGDLKNDHPRSQTCTHCRRRYGGASGHRHAHRRAR</sequence>
<protein>
    <submittedName>
        <fullName evidence="4">Carboxylesterase NlhH</fullName>
        <ecNumber evidence="4">3.1.1.1</ecNumber>
    </submittedName>
</protein>
<dbReference type="Pfam" id="PF07859">
    <property type="entry name" value="Abhydrolase_3"/>
    <property type="match status" value="1"/>
</dbReference>
<dbReference type="GO" id="GO:0106435">
    <property type="term" value="F:carboxylesterase activity"/>
    <property type="evidence" value="ECO:0007669"/>
    <property type="project" value="UniProtKB-EC"/>
</dbReference>
<feature type="region of interest" description="Disordered" evidence="2">
    <location>
        <begin position="1"/>
        <end position="30"/>
    </location>
</feature>
<dbReference type="SUPFAM" id="SSF53474">
    <property type="entry name" value="alpha/beta-Hydrolases"/>
    <property type="match status" value="1"/>
</dbReference>
<accession>A0A5E5P5F4</accession>
<dbReference type="PANTHER" id="PTHR48081">
    <property type="entry name" value="AB HYDROLASE SUPERFAMILY PROTEIN C4A8.06C"/>
    <property type="match status" value="1"/>
</dbReference>
<dbReference type="InterPro" id="IPR013094">
    <property type="entry name" value="AB_hydrolase_3"/>
</dbReference>
<reference evidence="4 5" key="1">
    <citation type="submission" date="2019-08" db="EMBL/GenBank/DDBJ databases">
        <authorList>
            <person name="Peeters C."/>
        </authorList>
    </citation>
    <scope>NUCLEOTIDE SEQUENCE [LARGE SCALE GENOMIC DNA]</scope>
    <source>
        <strain evidence="4 5">LMG 18089</strain>
    </source>
</reference>
<dbReference type="PANTHER" id="PTHR48081:SF8">
    <property type="entry name" value="ALPHA_BETA HYDROLASE FOLD-3 DOMAIN-CONTAINING PROTEIN-RELATED"/>
    <property type="match status" value="1"/>
</dbReference>
<dbReference type="AlphaFoldDB" id="A0A5E5P5F4"/>
<dbReference type="EMBL" id="CABPSX010000004">
    <property type="protein sequence ID" value="VVG71413.1"/>
    <property type="molecule type" value="Genomic_DNA"/>
</dbReference>
<name>A0A5E5P5F4_9BURK</name>
<dbReference type="EC" id="3.1.1.1" evidence="4"/>
<evidence type="ECO:0000256" key="2">
    <source>
        <dbReference type="SAM" id="MobiDB-lite"/>
    </source>
</evidence>
<proteinExistence type="predicted"/>
<feature type="domain" description="Alpha/beta hydrolase fold-3" evidence="3">
    <location>
        <begin position="83"/>
        <end position="285"/>
    </location>
</feature>
<evidence type="ECO:0000313" key="5">
    <source>
        <dbReference type="Proteomes" id="UP000364291"/>
    </source>
</evidence>
<evidence type="ECO:0000256" key="1">
    <source>
        <dbReference type="ARBA" id="ARBA00022801"/>
    </source>
</evidence>
<feature type="compositionally biased region" description="Basic residues" evidence="2">
    <location>
        <begin position="335"/>
        <end position="354"/>
    </location>
</feature>
<organism evidence="4 5">
    <name type="scientific">Pandoraea apista</name>
    <dbReference type="NCBI Taxonomy" id="93218"/>
    <lineage>
        <taxon>Bacteria</taxon>
        <taxon>Pseudomonadati</taxon>
        <taxon>Pseudomonadota</taxon>
        <taxon>Betaproteobacteria</taxon>
        <taxon>Burkholderiales</taxon>
        <taxon>Burkholderiaceae</taxon>
        <taxon>Pandoraea</taxon>
    </lineage>
</organism>
<dbReference type="Proteomes" id="UP000364291">
    <property type="component" value="Unassembled WGS sequence"/>
</dbReference>